<proteinExistence type="predicted"/>
<keyword evidence="1" id="KW-0812">Transmembrane</keyword>
<dbReference type="InterPro" id="IPR036680">
    <property type="entry name" value="SPOR-like_sf"/>
</dbReference>
<protein>
    <submittedName>
        <fullName evidence="3">SPOR domain-containing protein</fullName>
    </submittedName>
</protein>
<accession>A0ABW1Z3W9</accession>
<dbReference type="InterPro" id="IPR007730">
    <property type="entry name" value="SPOR-like_dom"/>
</dbReference>
<dbReference type="RefSeq" id="WP_132443465.1">
    <property type="nucleotide sequence ID" value="NZ_JBHSWA010000001.1"/>
</dbReference>
<dbReference type="Gene3D" id="3.30.70.1070">
    <property type="entry name" value="Sporulation related repeat"/>
    <property type="match status" value="1"/>
</dbReference>
<sequence length="351" mass="36453">MTRPAWRCITPGKEAEMADFTSSPTTAGYAPDSAHGYAVGSGPKTLTTLTNIAGAVVSLALVAGIGVWGYKLLVRDVTGIPVVRAIEGEIRVRPDEPGGELARHQGLSVNVVAAEGSAGRPADQLRLAPRQMELQDEDQPVQVAMVAAKTQGNATPAVAHENDGDLIDASAAIRSGNVQDLVAQLTNGVAPLSGAGASGDPVDAAVAMALADTSVQPKVVKAVLNAPGVRNSLRPRRRPAGGAVVTPAAVQSNPVATVAQEVDPAALPAGTRMAQLGAFDSPEVAREQWDRLQGRFGAYLEGKNRVVQKATSGGRVFYRLRAMGFDDIADARRFCSALVAENADCIPVVMR</sequence>
<dbReference type="EMBL" id="JBHSWA010000001">
    <property type="protein sequence ID" value="MFC6643042.1"/>
    <property type="molecule type" value="Genomic_DNA"/>
</dbReference>
<reference evidence="4" key="1">
    <citation type="journal article" date="2019" name="Int. J. Syst. Evol. Microbiol.">
        <title>The Global Catalogue of Microorganisms (GCM) 10K type strain sequencing project: providing services to taxonomists for standard genome sequencing and annotation.</title>
        <authorList>
            <consortium name="The Broad Institute Genomics Platform"/>
            <consortium name="The Broad Institute Genome Sequencing Center for Infectious Disease"/>
            <person name="Wu L."/>
            <person name="Ma J."/>
        </authorList>
    </citation>
    <scope>NUCLEOTIDE SEQUENCE [LARGE SCALE GENOMIC DNA]</scope>
    <source>
        <strain evidence="4">NBRC 111368</strain>
    </source>
</reference>
<comment type="caution">
    <text evidence="3">The sequence shown here is derived from an EMBL/GenBank/DDBJ whole genome shotgun (WGS) entry which is preliminary data.</text>
</comment>
<evidence type="ECO:0000259" key="2">
    <source>
        <dbReference type="PROSITE" id="PS51724"/>
    </source>
</evidence>
<dbReference type="Pfam" id="PF05036">
    <property type="entry name" value="SPOR"/>
    <property type="match status" value="1"/>
</dbReference>
<organism evidence="3 4">
    <name type="scientific">Sulfitobacter profundi</name>
    <dbReference type="NCBI Taxonomy" id="2679961"/>
    <lineage>
        <taxon>Bacteria</taxon>
        <taxon>Pseudomonadati</taxon>
        <taxon>Pseudomonadota</taxon>
        <taxon>Alphaproteobacteria</taxon>
        <taxon>Rhodobacterales</taxon>
        <taxon>Roseobacteraceae</taxon>
        <taxon>Sulfitobacter</taxon>
    </lineage>
</organism>
<gene>
    <name evidence="3" type="ORF">ACFQAU_16430</name>
</gene>
<keyword evidence="4" id="KW-1185">Reference proteome</keyword>
<evidence type="ECO:0000256" key="1">
    <source>
        <dbReference type="SAM" id="Phobius"/>
    </source>
</evidence>
<evidence type="ECO:0000313" key="3">
    <source>
        <dbReference type="EMBL" id="MFC6643042.1"/>
    </source>
</evidence>
<evidence type="ECO:0000313" key="4">
    <source>
        <dbReference type="Proteomes" id="UP001596403"/>
    </source>
</evidence>
<keyword evidence="1" id="KW-1133">Transmembrane helix</keyword>
<dbReference type="Proteomes" id="UP001596403">
    <property type="component" value="Unassembled WGS sequence"/>
</dbReference>
<feature type="domain" description="SPOR" evidence="2">
    <location>
        <begin position="266"/>
        <end position="351"/>
    </location>
</feature>
<name>A0ABW1Z3W9_9RHOB</name>
<feature type="transmembrane region" description="Helical" evidence="1">
    <location>
        <begin position="52"/>
        <end position="70"/>
    </location>
</feature>
<keyword evidence="1" id="KW-0472">Membrane</keyword>
<dbReference type="PROSITE" id="PS51724">
    <property type="entry name" value="SPOR"/>
    <property type="match status" value="1"/>
</dbReference>